<feature type="signal peptide" evidence="2">
    <location>
        <begin position="1"/>
        <end position="18"/>
    </location>
</feature>
<accession>A0AA39QZM6</accession>
<name>A0AA39QZM6_9LECA</name>
<keyword evidence="4" id="KW-1185">Reference proteome</keyword>
<protein>
    <submittedName>
        <fullName evidence="3">Uncharacterized protein</fullName>
    </submittedName>
</protein>
<sequence length="135" mass="14786">MRYSVYLFFLCISHLVVANVFQKLSLSKLLTRREEGHSSAGLRKLSLLNVLIPRQEDEDSSSDDSSYDSSSSSDTSSGDDSSSEPSSGSSVMLITLPISLWDVLPEHPAYKMIEFVTGGNLLLETTEASREMVGC</sequence>
<gene>
    <name evidence="3" type="ORF">JMJ35_006456</name>
</gene>
<feature type="chain" id="PRO_5041254867" evidence="2">
    <location>
        <begin position="19"/>
        <end position="135"/>
    </location>
</feature>
<evidence type="ECO:0000256" key="2">
    <source>
        <dbReference type="SAM" id="SignalP"/>
    </source>
</evidence>
<feature type="compositionally biased region" description="Low complexity" evidence="1">
    <location>
        <begin position="67"/>
        <end position="89"/>
    </location>
</feature>
<dbReference type="EMBL" id="JAFEKC020000014">
    <property type="protein sequence ID" value="KAK0510904.1"/>
    <property type="molecule type" value="Genomic_DNA"/>
</dbReference>
<evidence type="ECO:0000313" key="4">
    <source>
        <dbReference type="Proteomes" id="UP001166286"/>
    </source>
</evidence>
<evidence type="ECO:0000256" key="1">
    <source>
        <dbReference type="SAM" id="MobiDB-lite"/>
    </source>
</evidence>
<dbReference type="Proteomes" id="UP001166286">
    <property type="component" value="Unassembled WGS sequence"/>
</dbReference>
<keyword evidence="2" id="KW-0732">Signal</keyword>
<reference evidence="3" key="1">
    <citation type="submission" date="2023-03" db="EMBL/GenBank/DDBJ databases">
        <title>Complete genome of Cladonia borealis.</title>
        <authorList>
            <person name="Park H."/>
        </authorList>
    </citation>
    <scope>NUCLEOTIDE SEQUENCE</scope>
    <source>
        <strain evidence="3">ANT050790</strain>
    </source>
</reference>
<evidence type="ECO:0000313" key="3">
    <source>
        <dbReference type="EMBL" id="KAK0510904.1"/>
    </source>
</evidence>
<dbReference type="AlphaFoldDB" id="A0AA39QZM6"/>
<feature type="region of interest" description="Disordered" evidence="1">
    <location>
        <begin position="55"/>
        <end position="89"/>
    </location>
</feature>
<proteinExistence type="predicted"/>
<feature type="compositionally biased region" description="Acidic residues" evidence="1">
    <location>
        <begin position="56"/>
        <end position="66"/>
    </location>
</feature>
<comment type="caution">
    <text evidence="3">The sequence shown here is derived from an EMBL/GenBank/DDBJ whole genome shotgun (WGS) entry which is preliminary data.</text>
</comment>
<organism evidence="3 4">
    <name type="scientific">Cladonia borealis</name>
    <dbReference type="NCBI Taxonomy" id="184061"/>
    <lineage>
        <taxon>Eukaryota</taxon>
        <taxon>Fungi</taxon>
        <taxon>Dikarya</taxon>
        <taxon>Ascomycota</taxon>
        <taxon>Pezizomycotina</taxon>
        <taxon>Lecanoromycetes</taxon>
        <taxon>OSLEUM clade</taxon>
        <taxon>Lecanoromycetidae</taxon>
        <taxon>Lecanorales</taxon>
        <taxon>Lecanorineae</taxon>
        <taxon>Cladoniaceae</taxon>
        <taxon>Cladonia</taxon>
    </lineage>
</organism>